<name>A0A9D1M7U9_9BACT</name>
<evidence type="ECO:0008006" key="3">
    <source>
        <dbReference type="Google" id="ProtNLM"/>
    </source>
</evidence>
<accession>A0A9D1M7U9</accession>
<sequence>MNMRPVRFSGELYSHEHSQHFEVENSEARLMRDEKGPGGFQLFIDRIPILRWFRQKAKEFLEHIGIKIKDRKQDRGMGMR</sequence>
<protein>
    <recommendedName>
        <fullName evidence="3">Mobilization protein</fullName>
    </recommendedName>
</protein>
<reference evidence="1" key="1">
    <citation type="submission" date="2020-10" db="EMBL/GenBank/DDBJ databases">
        <authorList>
            <person name="Gilroy R."/>
        </authorList>
    </citation>
    <scope>NUCLEOTIDE SEQUENCE</scope>
    <source>
        <strain evidence="1">CHK158-818</strain>
    </source>
</reference>
<organism evidence="1 2">
    <name type="scientific">Candidatus Gallibacteroides avistercoris</name>
    <dbReference type="NCBI Taxonomy" id="2840833"/>
    <lineage>
        <taxon>Bacteria</taxon>
        <taxon>Pseudomonadati</taxon>
        <taxon>Bacteroidota</taxon>
        <taxon>Bacteroidia</taxon>
        <taxon>Bacteroidales</taxon>
        <taxon>Bacteroidaceae</taxon>
        <taxon>Bacteroidaceae incertae sedis</taxon>
        <taxon>Candidatus Gallibacteroides</taxon>
    </lineage>
</organism>
<dbReference type="AlphaFoldDB" id="A0A9D1M7U9"/>
<dbReference type="EMBL" id="DVNA01000126">
    <property type="protein sequence ID" value="HIU55247.1"/>
    <property type="molecule type" value="Genomic_DNA"/>
</dbReference>
<reference evidence="1" key="2">
    <citation type="journal article" date="2021" name="PeerJ">
        <title>Extensive microbial diversity within the chicken gut microbiome revealed by metagenomics and culture.</title>
        <authorList>
            <person name="Gilroy R."/>
            <person name="Ravi A."/>
            <person name="Getino M."/>
            <person name="Pursley I."/>
            <person name="Horton D.L."/>
            <person name="Alikhan N.F."/>
            <person name="Baker D."/>
            <person name="Gharbi K."/>
            <person name="Hall N."/>
            <person name="Watson M."/>
            <person name="Adriaenssens E.M."/>
            <person name="Foster-Nyarko E."/>
            <person name="Jarju S."/>
            <person name="Secka A."/>
            <person name="Antonio M."/>
            <person name="Oren A."/>
            <person name="Chaudhuri R.R."/>
            <person name="La Ragione R."/>
            <person name="Hildebrand F."/>
            <person name="Pallen M.J."/>
        </authorList>
    </citation>
    <scope>NUCLEOTIDE SEQUENCE</scope>
    <source>
        <strain evidence="1">CHK158-818</strain>
    </source>
</reference>
<proteinExistence type="predicted"/>
<gene>
    <name evidence="1" type="ORF">IAB03_05515</name>
</gene>
<comment type="caution">
    <text evidence="1">The sequence shown here is derived from an EMBL/GenBank/DDBJ whole genome shotgun (WGS) entry which is preliminary data.</text>
</comment>
<evidence type="ECO:0000313" key="1">
    <source>
        <dbReference type="EMBL" id="HIU55247.1"/>
    </source>
</evidence>
<dbReference type="Proteomes" id="UP000824112">
    <property type="component" value="Unassembled WGS sequence"/>
</dbReference>
<evidence type="ECO:0000313" key="2">
    <source>
        <dbReference type="Proteomes" id="UP000824112"/>
    </source>
</evidence>